<protein>
    <submittedName>
        <fullName evidence="11">Endonuclease/exonuclease/phosphatase family</fullName>
    </submittedName>
</protein>
<evidence type="ECO:0000256" key="6">
    <source>
        <dbReference type="ARBA" id="ARBA00022801"/>
    </source>
</evidence>
<keyword evidence="11" id="KW-0255">Endonuclease</keyword>
<reference evidence="12" key="1">
    <citation type="submission" date="2009-07" db="EMBL/GenBank/DDBJ databases">
        <title>Complete genome sequence of Zobellia galactanivorans Dsij.</title>
        <authorList>
            <consortium name="Genoscope - CEA"/>
        </authorList>
    </citation>
    <scope>NUCLEOTIDE SEQUENCE [LARGE SCALE GENOMIC DNA]</scope>
    <source>
        <strain evidence="12">DSM 12802 / CCUG 47099 / CIP 106680 / NCIMB 13871 / Dsij</strain>
    </source>
</reference>
<evidence type="ECO:0000313" key="12">
    <source>
        <dbReference type="Proteomes" id="UP000008898"/>
    </source>
</evidence>
<keyword evidence="7" id="KW-0460">Magnesium</keyword>
<comment type="cofactor">
    <cofactor evidence="1">
        <name>Mn(2+)</name>
        <dbReference type="ChEBI" id="CHEBI:29035"/>
    </cofactor>
</comment>
<evidence type="ECO:0000256" key="2">
    <source>
        <dbReference type="ARBA" id="ARBA00001946"/>
    </source>
</evidence>
<dbReference type="Gene3D" id="3.60.10.10">
    <property type="entry name" value="Endonuclease/exonuclease/phosphatase"/>
    <property type="match status" value="1"/>
</dbReference>
<dbReference type="GO" id="GO:0004519">
    <property type="term" value="F:endonuclease activity"/>
    <property type="evidence" value="ECO:0007669"/>
    <property type="project" value="UniProtKB-KW"/>
</dbReference>
<gene>
    <name evidence="11" type="ordered locus">zobellia_3688</name>
</gene>
<keyword evidence="8" id="KW-0234">DNA repair</keyword>
<keyword evidence="12" id="KW-1185">Reference proteome</keyword>
<dbReference type="PANTHER" id="PTHR15822">
    <property type="entry name" value="TRAF AND TNF RECEPTOR-ASSOCIATED PROTEIN"/>
    <property type="match status" value="1"/>
</dbReference>
<keyword evidence="9" id="KW-0472">Membrane</keyword>
<feature type="domain" description="Endonuclease/exonuclease/phosphatase" evidence="10">
    <location>
        <begin position="103"/>
        <end position="330"/>
    </location>
</feature>
<evidence type="ECO:0000256" key="8">
    <source>
        <dbReference type="ARBA" id="ARBA00023204"/>
    </source>
</evidence>
<name>G0L7Z2_ZOBGA</name>
<proteinExistence type="predicted"/>
<dbReference type="InterPro" id="IPR051547">
    <property type="entry name" value="TDP2-like"/>
</dbReference>
<dbReference type="PROSITE" id="PS51257">
    <property type="entry name" value="PROKAR_LIPOPROTEIN"/>
    <property type="match status" value="1"/>
</dbReference>
<feature type="transmembrane region" description="Helical" evidence="9">
    <location>
        <begin position="12"/>
        <end position="32"/>
    </location>
</feature>
<dbReference type="Proteomes" id="UP000008898">
    <property type="component" value="Chromosome"/>
</dbReference>
<organism evidence="11 12">
    <name type="scientific">Zobellia galactanivorans (strain DSM 12802 / CCUG 47099 / CIP 106680 / NCIMB 13871 / Dsij)</name>
    <dbReference type="NCBI Taxonomy" id="63186"/>
    <lineage>
        <taxon>Bacteria</taxon>
        <taxon>Pseudomonadati</taxon>
        <taxon>Bacteroidota</taxon>
        <taxon>Flavobacteriia</taxon>
        <taxon>Flavobacteriales</taxon>
        <taxon>Flavobacteriaceae</taxon>
        <taxon>Zobellia</taxon>
    </lineage>
</organism>
<keyword evidence="5" id="KW-0227">DNA damage</keyword>
<comment type="cofactor">
    <cofactor evidence="2">
        <name>Mg(2+)</name>
        <dbReference type="ChEBI" id="CHEBI:18420"/>
    </cofactor>
</comment>
<dbReference type="KEGG" id="zga:ZOBELLIA_3688"/>
<evidence type="ECO:0000256" key="3">
    <source>
        <dbReference type="ARBA" id="ARBA00022722"/>
    </source>
</evidence>
<dbReference type="GO" id="GO:0004527">
    <property type="term" value="F:exonuclease activity"/>
    <property type="evidence" value="ECO:0007669"/>
    <property type="project" value="UniProtKB-KW"/>
</dbReference>
<keyword evidence="3" id="KW-0540">Nuclease</keyword>
<evidence type="ECO:0000256" key="7">
    <source>
        <dbReference type="ARBA" id="ARBA00022842"/>
    </source>
</evidence>
<dbReference type="OrthoDB" id="635146at2"/>
<evidence type="ECO:0000259" key="10">
    <source>
        <dbReference type="Pfam" id="PF03372"/>
    </source>
</evidence>
<reference evidence="11 12" key="2">
    <citation type="journal article" date="2012" name="Environ. Microbiol.">
        <title>Characterization of the first alginolytic operons in a marine bacterium: from their emergence in marine Flavobacteriia to their independent transfers to marine Proteobacteria and human gut Bacteroides.</title>
        <authorList>
            <person name="Thomas F."/>
            <person name="Barbeyron T."/>
            <person name="Tonon T."/>
            <person name="Genicot S."/>
            <person name="Czjzek M."/>
            <person name="Michel G."/>
        </authorList>
    </citation>
    <scope>NUCLEOTIDE SEQUENCE [LARGE SCALE GENOMIC DNA]</scope>
    <source>
        <strain evidence="12">DSM 12802 / CCUG 47099 / CIP 106680 / NCIMB 13871 / Dsij</strain>
    </source>
</reference>
<keyword evidence="6" id="KW-0378">Hydrolase</keyword>
<keyword evidence="4" id="KW-0479">Metal-binding</keyword>
<dbReference type="CDD" id="cd09084">
    <property type="entry name" value="EEP-2"/>
    <property type="match status" value="1"/>
</dbReference>
<dbReference type="GO" id="GO:0006281">
    <property type="term" value="P:DNA repair"/>
    <property type="evidence" value="ECO:0007669"/>
    <property type="project" value="UniProtKB-KW"/>
</dbReference>
<feature type="transmembrane region" description="Helical" evidence="9">
    <location>
        <begin position="38"/>
        <end position="61"/>
    </location>
</feature>
<keyword evidence="11" id="KW-0269">Exonuclease</keyword>
<keyword evidence="9" id="KW-1133">Transmembrane helix</keyword>
<evidence type="ECO:0000256" key="1">
    <source>
        <dbReference type="ARBA" id="ARBA00001936"/>
    </source>
</evidence>
<dbReference type="PATRIC" id="fig|63186.3.peg.3605"/>
<accession>G0L7Z2</accession>
<dbReference type="Pfam" id="PF03372">
    <property type="entry name" value="Exo_endo_phos"/>
    <property type="match status" value="1"/>
</dbReference>
<feature type="transmembrane region" description="Helical" evidence="9">
    <location>
        <begin position="68"/>
        <end position="86"/>
    </location>
</feature>
<dbReference type="RefSeq" id="WP_013995016.1">
    <property type="nucleotide sequence ID" value="NC_015844.1"/>
</dbReference>
<evidence type="ECO:0000256" key="4">
    <source>
        <dbReference type="ARBA" id="ARBA00022723"/>
    </source>
</evidence>
<sequence length="341" mass="39407">MKGLSFFNKIAYFFNLIFALVLLAACGVPYISLELFPFLSILSLGVPALVVVNGLFFLYWLLNQKWQALTSLFVLVFGYFTLGTFIKIAPKSVDFQEDELKVMTYNVRAFNRYHFLDNDNIPQEIENLVKQEKPDIISFQEVGHDMQVDYLDYPYHFLKRIPTGGKVHMAIFSKYPIINAEIINFPNSINNGSYADILYKKDTIRLYNLHMQSLGITPGTGVLRSQSSERLYRRVTNAFKRQQHQAQIIAEHKSKSPYKTLVCGDFNNTQFSSVYHTIKGDMQDTFIAKGSGYGRTYNFLKIPIRIDFIMADANFEVMAHKNYDNKYSDHFPVMASFRLKE</sequence>
<evidence type="ECO:0000256" key="9">
    <source>
        <dbReference type="SAM" id="Phobius"/>
    </source>
</evidence>
<dbReference type="STRING" id="63186.ZOBELLIA_3688"/>
<dbReference type="SUPFAM" id="SSF56219">
    <property type="entry name" value="DNase I-like"/>
    <property type="match status" value="1"/>
</dbReference>
<dbReference type="InterPro" id="IPR036691">
    <property type="entry name" value="Endo/exonu/phosph_ase_sf"/>
</dbReference>
<dbReference type="PANTHER" id="PTHR15822:SF4">
    <property type="entry name" value="TYROSYL-DNA PHOSPHODIESTERASE 2"/>
    <property type="match status" value="1"/>
</dbReference>
<dbReference type="EMBL" id="FP476056">
    <property type="protein sequence ID" value="CAZ97826.1"/>
    <property type="molecule type" value="Genomic_DNA"/>
</dbReference>
<keyword evidence="9" id="KW-0812">Transmembrane</keyword>
<dbReference type="InterPro" id="IPR005135">
    <property type="entry name" value="Endo/exonuclease/phosphatase"/>
</dbReference>
<dbReference type="HOGENOM" id="CLU_060500_0_1_10"/>
<dbReference type="GO" id="GO:0046872">
    <property type="term" value="F:metal ion binding"/>
    <property type="evidence" value="ECO:0007669"/>
    <property type="project" value="UniProtKB-KW"/>
</dbReference>
<dbReference type="AlphaFoldDB" id="G0L7Z2"/>
<evidence type="ECO:0000313" key="11">
    <source>
        <dbReference type="EMBL" id="CAZ97826.1"/>
    </source>
</evidence>
<evidence type="ECO:0000256" key="5">
    <source>
        <dbReference type="ARBA" id="ARBA00022763"/>
    </source>
</evidence>